<proteinExistence type="predicted"/>
<evidence type="ECO:0000313" key="1">
    <source>
        <dbReference type="EMBL" id="CAB4203976.1"/>
    </source>
</evidence>
<protein>
    <submittedName>
        <fullName evidence="1">Uncharacterized protein</fullName>
    </submittedName>
</protein>
<gene>
    <name evidence="1" type="ORF">UFOVP1387_31</name>
</gene>
<name>A0A6J5S649_9CAUD</name>
<accession>A0A6J5S649</accession>
<organism evidence="1">
    <name type="scientific">uncultured Caudovirales phage</name>
    <dbReference type="NCBI Taxonomy" id="2100421"/>
    <lineage>
        <taxon>Viruses</taxon>
        <taxon>Duplodnaviria</taxon>
        <taxon>Heunggongvirae</taxon>
        <taxon>Uroviricota</taxon>
        <taxon>Caudoviricetes</taxon>
        <taxon>Peduoviridae</taxon>
        <taxon>Maltschvirus</taxon>
        <taxon>Maltschvirus maltsch</taxon>
    </lineage>
</organism>
<reference evidence="1" key="1">
    <citation type="submission" date="2020-05" db="EMBL/GenBank/DDBJ databases">
        <authorList>
            <person name="Chiriac C."/>
            <person name="Salcher M."/>
            <person name="Ghai R."/>
            <person name="Kavagutti S V."/>
        </authorList>
    </citation>
    <scope>NUCLEOTIDE SEQUENCE</scope>
</reference>
<sequence length="115" mass="13291">MAHFAEIDDNNIVISVIAVHNNELLVDGVESEQRGVAFCNSIKTARWIQTSYNANFRKSPAYVGGTYDDQRDEFVYPQPFPSWSLDDNNDWQPPVARPTADGQWIWEEETQQWQL</sequence>
<dbReference type="EMBL" id="LR797337">
    <property type="protein sequence ID" value="CAB4203976.1"/>
    <property type="molecule type" value="Genomic_DNA"/>
</dbReference>